<dbReference type="InterPro" id="IPR027417">
    <property type="entry name" value="P-loop_NTPase"/>
</dbReference>
<name>A0AAV5SEI1_9BILA</name>
<evidence type="ECO:0000313" key="2">
    <source>
        <dbReference type="Proteomes" id="UP001432027"/>
    </source>
</evidence>
<dbReference type="SUPFAM" id="SSF52540">
    <property type="entry name" value="P-loop containing nucleoside triphosphate hydrolases"/>
    <property type="match status" value="1"/>
</dbReference>
<dbReference type="InterPro" id="IPR016527">
    <property type="entry name" value="ORC4"/>
</dbReference>
<sequence length="406" mass="45940">KMEAVISLVQERIHTQLFGVDEQLKCLGDLLDSVRDGQGGSIIVYGQEEDGRSAIVHHALEKHAHGVITHHLWLSRFGTESNALQTLLDSEASKEPRIIVVDSADDLVCKSKQALLYRLLDRAKTGPWLVLLIITNQDMISSLEKRVRSRLPNTRIFTGEAIEEEQWAGFFESLMEREKKEDKSSSSKSKKAKKVKEVREEEGKWAEFIKKFLADEEVKREQRILYKYSGHIAVVKRAINMWLVVVEAEDVEQAVNPDLDIDVSRSAFRRVVDDFRRVVEATVPSRDEVATAMNNLSRRSFCVLTAAARRLRCDPSGTIPYGKIAVDFIHQCNSVDRRMLPYSELQTFKELDRLCEVGLLAAVGSSSHSFRQIALSCPLTLLLSNIRVGCSQSPALMEWFESQPVN</sequence>
<reference evidence="1" key="1">
    <citation type="submission" date="2023-10" db="EMBL/GenBank/DDBJ databases">
        <title>Genome assembly of Pristionchus species.</title>
        <authorList>
            <person name="Yoshida K."/>
            <person name="Sommer R.J."/>
        </authorList>
    </citation>
    <scope>NUCLEOTIDE SEQUENCE</scope>
    <source>
        <strain evidence="1">RS0144</strain>
    </source>
</reference>
<evidence type="ECO:0008006" key="3">
    <source>
        <dbReference type="Google" id="ProtNLM"/>
    </source>
</evidence>
<dbReference type="Gene3D" id="3.40.50.300">
    <property type="entry name" value="P-loop containing nucleotide triphosphate hydrolases"/>
    <property type="match status" value="1"/>
</dbReference>
<proteinExistence type="predicted"/>
<dbReference type="GO" id="GO:0006270">
    <property type="term" value="P:DNA replication initiation"/>
    <property type="evidence" value="ECO:0007669"/>
    <property type="project" value="TreeGrafter"/>
</dbReference>
<evidence type="ECO:0000313" key="1">
    <source>
        <dbReference type="EMBL" id="GMS80845.1"/>
    </source>
</evidence>
<comment type="caution">
    <text evidence="1">The sequence shown here is derived from an EMBL/GenBank/DDBJ whole genome shotgun (WGS) entry which is preliminary data.</text>
</comment>
<gene>
    <name evidence="1" type="ORF">PENTCL1PPCAC_3020</name>
</gene>
<dbReference type="PANTHER" id="PTHR12087">
    <property type="entry name" value="ORIGIN RECOGNITION COMPLEX SUBUNIT 4"/>
    <property type="match status" value="1"/>
</dbReference>
<dbReference type="Proteomes" id="UP001432027">
    <property type="component" value="Unassembled WGS sequence"/>
</dbReference>
<accession>A0AAV5SEI1</accession>
<feature type="non-terminal residue" evidence="1">
    <location>
        <position position="1"/>
    </location>
</feature>
<dbReference type="EMBL" id="BTSX01000001">
    <property type="protein sequence ID" value="GMS80845.1"/>
    <property type="molecule type" value="Genomic_DNA"/>
</dbReference>
<dbReference type="AlphaFoldDB" id="A0AAV5SEI1"/>
<dbReference type="GO" id="GO:0003688">
    <property type="term" value="F:DNA replication origin binding"/>
    <property type="evidence" value="ECO:0007669"/>
    <property type="project" value="TreeGrafter"/>
</dbReference>
<keyword evidence="2" id="KW-1185">Reference proteome</keyword>
<dbReference type="GO" id="GO:0005664">
    <property type="term" value="C:nuclear origin of replication recognition complex"/>
    <property type="evidence" value="ECO:0007669"/>
    <property type="project" value="TreeGrafter"/>
</dbReference>
<dbReference type="PANTHER" id="PTHR12087:SF0">
    <property type="entry name" value="ORIGIN RECOGNITION COMPLEX SUBUNIT 4"/>
    <property type="match status" value="1"/>
</dbReference>
<organism evidence="1 2">
    <name type="scientific">Pristionchus entomophagus</name>
    <dbReference type="NCBI Taxonomy" id="358040"/>
    <lineage>
        <taxon>Eukaryota</taxon>
        <taxon>Metazoa</taxon>
        <taxon>Ecdysozoa</taxon>
        <taxon>Nematoda</taxon>
        <taxon>Chromadorea</taxon>
        <taxon>Rhabditida</taxon>
        <taxon>Rhabditina</taxon>
        <taxon>Diplogasteromorpha</taxon>
        <taxon>Diplogasteroidea</taxon>
        <taxon>Neodiplogasteridae</taxon>
        <taxon>Pristionchus</taxon>
    </lineage>
</organism>
<protein>
    <recommendedName>
        <fullName evidence="3">ATPase AAA-type core domain-containing protein</fullName>
    </recommendedName>
</protein>